<feature type="region of interest" description="Disordered" evidence="1">
    <location>
        <begin position="1"/>
        <end position="34"/>
    </location>
</feature>
<gene>
    <name evidence="2" type="ORF">Poly41_10950</name>
</gene>
<accession>A0A5C6E2R7</accession>
<organism evidence="2 3">
    <name type="scientific">Novipirellula artificiosorum</name>
    <dbReference type="NCBI Taxonomy" id="2528016"/>
    <lineage>
        <taxon>Bacteria</taxon>
        <taxon>Pseudomonadati</taxon>
        <taxon>Planctomycetota</taxon>
        <taxon>Planctomycetia</taxon>
        <taxon>Pirellulales</taxon>
        <taxon>Pirellulaceae</taxon>
        <taxon>Novipirellula</taxon>
    </lineage>
</organism>
<dbReference type="AlphaFoldDB" id="A0A5C6E2R7"/>
<proteinExistence type="predicted"/>
<evidence type="ECO:0000313" key="2">
    <source>
        <dbReference type="EMBL" id="TWU42794.1"/>
    </source>
</evidence>
<comment type="caution">
    <text evidence="2">The sequence shown here is derived from an EMBL/GenBank/DDBJ whole genome shotgun (WGS) entry which is preliminary data.</text>
</comment>
<keyword evidence="3" id="KW-1185">Reference proteome</keyword>
<feature type="compositionally biased region" description="Polar residues" evidence="1">
    <location>
        <begin position="1"/>
        <end position="19"/>
    </location>
</feature>
<dbReference type="Proteomes" id="UP000319143">
    <property type="component" value="Unassembled WGS sequence"/>
</dbReference>
<protein>
    <submittedName>
        <fullName evidence="2">Uncharacterized protein</fullName>
    </submittedName>
</protein>
<name>A0A5C6E2R7_9BACT</name>
<evidence type="ECO:0000313" key="3">
    <source>
        <dbReference type="Proteomes" id="UP000319143"/>
    </source>
</evidence>
<reference evidence="2 3" key="1">
    <citation type="submission" date="2019-02" db="EMBL/GenBank/DDBJ databases">
        <title>Deep-cultivation of Planctomycetes and their phenomic and genomic characterization uncovers novel biology.</title>
        <authorList>
            <person name="Wiegand S."/>
            <person name="Jogler M."/>
            <person name="Boedeker C."/>
            <person name="Pinto D."/>
            <person name="Vollmers J."/>
            <person name="Rivas-Marin E."/>
            <person name="Kohn T."/>
            <person name="Peeters S.H."/>
            <person name="Heuer A."/>
            <person name="Rast P."/>
            <person name="Oberbeckmann S."/>
            <person name="Bunk B."/>
            <person name="Jeske O."/>
            <person name="Meyerdierks A."/>
            <person name="Storesund J.E."/>
            <person name="Kallscheuer N."/>
            <person name="Luecker S."/>
            <person name="Lage O.M."/>
            <person name="Pohl T."/>
            <person name="Merkel B.J."/>
            <person name="Hornburger P."/>
            <person name="Mueller R.-W."/>
            <person name="Bruemmer F."/>
            <person name="Labrenz M."/>
            <person name="Spormann A.M."/>
            <person name="Op Den Camp H."/>
            <person name="Overmann J."/>
            <person name="Amann R."/>
            <person name="Jetten M.S.M."/>
            <person name="Mascher T."/>
            <person name="Medema M.H."/>
            <person name="Devos D.P."/>
            <person name="Kaster A.-K."/>
            <person name="Ovreas L."/>
            <person name="Rohde M."/>
            <person name="Galperin M.Y."/>
            <person name="Jogler C."/>
        </authorList>
    </citation>
    <scope>NUCLEOTIDE SEQUENCE [LARGE SCALE GENOMIC DNA]</scope>
    <source>
        <strain evidence="2 3">Poly41</strain>
    </source>
</reference>
<sequence length="101" mass="10538">MANQSLPSFACRQNSSNRGCANKGTRKREAVTSARDAALISTEQTTEHEDTIPGFASNAGLRWQLGAALAPSPHAAIGASTLIESHPRVKIAAHKCKQGGG</sequence>
<dbReference type="EMBL" id="SJPV01000001">
    <property type="protein sequence ID" value="TWU42794.1"/>
    <property type="molecule type" value="Genomic_DNA"/>
</dbReference>
<evidence type="ECO:0000256" key="1">
    <source>
        <dbReference type="SAM" id="MobiDB-lite"/>
    </source>
</evidence>